<evidence type="ECO:0000256" key="5">
    <source>
        <dbReference type="ARBA" id="ARBA00023136"/>
    </source>
</evidence>
<feature type="transmembrane region" description="Helical" evidence="6">
    <location>
        <begin position="305"/>
        <end position="324"/>
    </location>
</feature>
<evidence type="ECO:0000256" key="3">
    <source>
        <dbReference type="ARBA" id="ARBA00022692"/>
    </source>
</evidence>
<dbReference type="PANTHER" id="PTHR42948:SF1">
    <property type="entry name" value="TRANSPORTER"/>
    <property type="match status" value="1"/>
</dbReference>
<evidence type="ECO:0000256" key="4">
    <source>
        <dbReference type="ARBA" id="ARBA00022989"/>
    </source>
</evidence>
<accession>A0A0A0IJ42</accession>
<dbReference type="PANTHER" id="PTHR42948">
    <property type="entry name" value="TRANSPORTER"/>
    <property type="match status" value="1"/>
</dbReference>
<feature type="transmembrane region" description="Helical" evidence="6">
    <location>
        <begin position="252"/>
        <end position="278"/>
    </location>
</feature>
<evidence type="ECO:0000313" key="7">
    <source>
        <dbReference type="EMBL" id="KGN00237.1"/>
    </source>
</evidence>
<evidence type="ECO:0000256" key="6">
    <source>
        <dbReference type="SAM" id="Phobius"/>
    </source>
</evidence>
<dbReference type="Proteomes" id="UP000030014">
    <property type="component" value="Unassembled WGS sequence"/>
</dbReference>
<dbReference type="RefSeq" id="WP_039257779.1">
    <property type="nucleotide sequence ID" value="NZ_JDRY01000023.1"/>
</dbReference>
<organism evidence="7 8">
    <name type="scientific">Clostridium botulinum C/D str. DC5</name>
    <dbReference type="NCBI Taxonomy" id="1443128"/>
    <lineage>
        <taxon>Bacteria</taxon>
        <taxon>Bacillati</taxon>
        <taxon>Bacillota</taxon>
        <taxon>Clostridia</taxon>
        <taxon>Eubacteriales</taxon>
        <taxon>Clostridiaceae</taxon>
        <taxon>Clostridium</taxon>
    </lineage>
</organism>
<dbReference type="EMBL" id="JDRY01000023">
    <property type="protein sequence ID" value="KGN00237.1"/>
    <property type="molecule type" value="Genomic_DNA"/>
</dbReference>
<keyword evidence="5 6" id="KW-0472">Membrane</keyword>
<dbReference type="InterPro" id="IPR047218">
    <property type="entry name" value="YocR/YhdH-like"/>
</dbReference>
<keyword evidence="3 6" id="KW-0812">Transmembrane</keyword>
<feature type="transmembrane region" description="Helical" evidence="6">
    <location>
        <begin position="218"/>
        <end position="240"/>
    </location>
</feature>
<dbReference type="InterPro" id="IPR000175">
    <property type="entry name" value="Na/ntran_symport"/>
</dbReference>
<dbReference type="PROSITE" id="PS50267">
    <property type="entry name" value="NA_NEUROTRAN_SYMP_3"/>
    <property type="match status" value="1"/>
</dbReference>
<dbReference type="InterPro" id="IPR037272">
    <property type="entry name" value="SNS_sf"/>
</dbReference>
<dbReference type="Pfam" id="PF00209">
    <property type="entry name" value="SNF"/>
    <property type="match status" value="2"/>
</dbReference>
<evidence type="ECO:0000256" key="1">
    <source>
        <dbReference type="ARBA" id="ARBA00004141"/>
    </source>
</evidence>
<feature type="transmembrane region" description="Helical" evidence="6">
    <location>
        <begin position="414"/>
        <end position="436"/>
    </location>
</feature>
<protein>
    <submittedName>
        <fullName evidence="7">Sodium-dependent tryptophan transporter</fullName>
    </submittedName>
</protein>
<feature type="transmembrane region" description="Helical" evidence="6">
    <location>
        <begin position="178"/>
        <end position="206"/>
    </location>
</feature>
<feature type="transmembrane region" description="Helical" evidence="6">
    <location>
        <begin position="372"/>
        <end position="393"/>
    </location>
</feature>
<keyword evidence="4 6" id="KW-1133">Transmembrane helix</keyword>
<sequence length="439" mass="48027">MKKEKTRDSFTGKLGFILSCVGAAIGLGNIWMFPYRLGQNGGGAFLIPYIVFVSLLGVTGMISEFAFGRYVGSGPLKGIKLIFKQKSLKGGTILGSLPVISLWGTFIFYSIVVGWILKYFSLSFTNDLKIENISSYFNNFMSSYEALFWLLLAMVLTLIVICMGVSKGIEKLNKLIMPLLFLLFIILTIRSVTLPGALAGIKYLFIPRWESLLKIKTWIMALGQAFFTVSLTGCALVVFASYSGKDVNLSSVAIQTAIFDTIAALLAALMIIPATFAFNLDVTSGPALMFITVPTIFKCLPHGHIFSGIFFLSMIFAAISSSVIMLEGPVEAILSQSKFHRKKVALCIAIVSFLMAMPLCLNINAFTMFSDAITIILSPIGTLIISIVLYYILGKDIALKEINLGRPTKINPKFLFIGKYIFVVVTLIVIILGIVYGGI</sequence>
<comment type="subcellular location">
    <subcellularLocation>
        <location evidence="1">Membrane</location>
        <topology evidence="1">Multi-pass membrane protein</topology>
    </subcellularLocation>
</comment>
<dbReference type="PRINTS" id="PR00176">
    <property type="entry name" value="NANEUSMPORT"/>
</dbReference>
<feature type="transmembrane region" description="Helical" evidence="6">
    <location>
        <begin position="146"/>
        <end position="166"/>
    </location>
</feature>
<comment type="caution">
    <text evidence="7">The sequence shown here is derived from an EMBL/GenBank/DDBJ whole genome shotgun (WGS) entry which is preliminary data.</text>
</comment>
<feature type="transmembrane region" description="Helical" evidence="6">
    <location>
        <begin position="93"/>
        <end position="117"/>
    </location>
</feature>
<feature type="transmembrane region" description="Helical" evidence="6">
    <location>
        <begin position="344"/>
        <end position="366"/>
    </location>
</feature>
<feature type="transmembrane region" description="Helical" evidence="6">
    <location>
        <begin position="12"/>
        <end position="33"/>
    </location>
</feature>
<dbReference type="AlphaFoldDB" id="A0A0A0IJ42"/>
<dbReference type="GO" id="GO:0016020">
    <property type="term" value="C:membrane"/>
    <property type="evidence" value="ECO:0007669"/>
    <property type="project" value="UniProtKB-SubCell"/>
</dbReference>
<feature type="transmembrane region" description="Helical" evidence="6">
    <location>
        <begin position="45"/>
        <end position="72"/>
    </location>
</feature>
<dbReference type="NCBIfam" id="NF037979">
    <property type="entry name" value="Na_transp"/>
    <property type="match status" value="1"/>
</dbReference>
<evidence type="ECO:0000313" key="8">
    <source>
        <dbReference type="Proteomes" id="UP000030014"/>
    </source>
</evidence>
<reference evidence="7 8" key="1">
    <citation type="submission" date="2014-01" db="EMBL/GenBank/DDBJ databases">
        <title>Plasmidome dynamics in the species complex Clostridium novyi sensu lato converts strains of independent lineages into distinctly different pathogens.</title>
        <authorList>
            <person name="Skarin H."/>
            <person name="Segerman B."/>
        </authorList>
    </citation>
    <scope>NUCLEOTIDE SEQUENCE [LARGE SCALE GENOMIC DNA]</scope>
    <source>
        <strain evidence="7 8">DC5</strain>
    </source>
</reference>
<evidence type="ECO:0000256" key="2">
    <source>
        <dbReference type="ARBA" id="ARBA00022448"/>
    </source>
</evidence>
<name>A0A0A0IJ42_CLOBO</name>
<keyword evidence="2" id="KW-0813">Transport</keyword>
<dbReference type="SUPFAM" id="SSF161070">
    <property type="entry name" value="SNF-like"/>
    <property type="match status" value="1"/>
</dbReference>
<proteinExistence type="predicted"/>
<gene>
    <name evidence="7" type="ORF">Z955_04375</name>
</gene>
<dbReference type="CDD" id="cd10336">
    <property type="entry name" value="SLC6sbd_Tyt1-Like"/>
    <property type="match status" value="1"/>
</dbReference>